<organism evidence="2 3">
    <name type="scientific">Azospirillum griseum</name>
    <dbReference type="NCBI Taxonomy" id="2496639"/>
    <lineage>
        <taxon>Bacteria</taxon>
        <taxon>Pseudomonadati</taxon>
        <taxon>Pseudomonadota</taxon>
        <taxon>Alphaproteobacteria</taxon>
        <taxon>Rhodospirillales</taxon>
        <taxon>Azospirillaceae</taxon>
        <taxon>Azospirillum</taxon>
    </lineage>
</organism>
<feature type="transmembrane region" description="Helical" evidence="1">
    <location>
        <begin position="25"/>
        <end position="47"/>
    </location>
</feature>
<proteinExistence type="predicted"/>
<dbReference type="EMBL" id="RXMA01000008">
    <property type="protein sequence ID" value="RTR20635.1"/>
    <property type="molecule type" value="Genomic_DNA"/>
</dbReference>
<dbReference type="OrthoDB" id="7307975at2"/>
<keyword evidence="2" id="KW-0966">Cell projection</keyword>
<gene>
    <name evidence="2" type="ORF">EJ903_11005</name>
</gene>
<keyword evidence="1" id="KW-0472">Membrane</keyword>
<evidence type="ECO:0000256" key="1">
    <source>
        <dbReference type="SAM" id="Phobius"/>
    </source>
</evidence>
<keyword evidence="1" id="KW-0812">Transmembrane</keyword>
<keyword evidence="2" id="KW-0282">Flagellum</keyword>
<keyword evidence="1" id="KW-1133">Transmembrane helix</keyword>
<comment type="caution">
    <text evidence="2">The sequence shown here is derived from an EMBL/GenBank/DDBJ whole genome shotgun (WGS) entry which is preliminary data.</text>
</comment>
<evidence type="ECO:0000313" key="2">
    <source>
        <dbReference type="EMBL" id="RTR20635.1"/>
    </source>
</evidence>
<accession>A0A431VHM4</accession>
<reference evidence="2 3" key="1">
    <citation type="submission" date="2018-12" db="EMBL/GenBank/DDBJ databases">
        <authorList>
            <person name="Yang Y."/>
        </authorList>
    </citation>
    <scope>NUCLEOTIDE SEQUENCE [LARGE SCALE GENOMIC DNA]</scope>
    <source>
        <strain evidence="2 3">L-25-5w-1</strain>
    </source>
</reference>
<dbReference type="Proteomes" id="UP000277007">
    <property type="component" value="Unassembled WGS sequence"/>
</dbReference>
<keyword evidence="2" id="KW-0969">Cilium</keyword>
<dbReference type="AlphaFoldDB" id="A0A431VHM4"/>
<name>A0A431VHM4_9PROT</name>
<evidence type="ECO:0000313" key="3">
    <source>
        <dbReference type="Proteomes" id="UP000277007"/>
    </source>
</evidence>
<protein>
    <submittedName>
        <fullName evidence="2">Flagellar basal body-associated FliL family protein</fullName>
    </submittedName>
</protein>
<keyword evidence="3" id="KW-1185">Reference proteome</keyword>
<dbReference type="RefSeq" id="WP_126615066.1">
    <property type="nucleotide sequence ID" value="NZ_JBHUCY010000077.1"/>
</dbReference>
<sequence length="166" mass="17837">MVMASAAHQPPANPSLEGEPAGRRILPILFLLIVALTAAGAGGALMLKPATAAHSGAVPAKTVAGPHPSYATMPAMSFTLRDGERLRELKLRVVLELDPSVPLEKVKPYLPHIADAMSVRMLDVDPNELRGQDGPHYIKDVLGFAANKAMRPLKIRQVLVQDMLLR</sequence>